<accession>A0A645AZP4</accession>
<dbReference type="PANTHER" id="PTHR30582:SF33">
    <property type="entry name" value="EXPORTED PROTEIN"/>
    <property type="match status" value="1"/>
</dbReference>
<dbReference type="AlphaFoldDB" id="A0A645AZP4"/>
<keyword evidence="2" id="KW-0808">Transferase</keyword>
<sequence>MVRNYIKGYKLQLIERNGGTQEITGQAIQMQYNKGNSIPEILRKKNPLTWISSLFKEQKYYVNDLFVYDVNDLDNEINNLNCLKKDIIEPQNVDFKYSSGSYELIEEVQGNKILKDKLYEAIKLSILKGDLKLDIDEKRCYNNPKYTLNSDKTPETLRLLNKYVSANINYKFGSESEIVDGDKINKWLIIDENLDVLIDKTGVMGYIKELSRKYDTVGMKRSFKTSTGKVIEVEGGLYGWKIDLAAETKALLKNIDLGETLEKEPIYVQKALFRGADEIGDTYVEVNITRQYLWFYKNGKLITQGPVVTGNPNRGNSTVTGTYMLNYKQKGAILRGENYASKVTYWMPFFGNMGIHDASWRHSFGGEIYKRNGTHGCINAPLYLAKTIFDNIEEGIPIISYKE</sequence>
<comment type="caution">
    <text evidence="7">The sequence shown here is derived from an EMBL/GenBank/DDBJ whole genome shotgun (WGS) entry which is preliminary data.</text>
</comment>
<evidence type="ECO:0000313" key="7">
    <source>
        <dbReference type="EMBL" id="MPM58266.1"/>
    </source>
</evidence>
<name>A0A645AZP4_9ZZZZ</name>
<keyword evidence="3" id="KW-0133">Cell shape</keyword>
<dbReference type="CDD" id="cd16913">
    <property type="entry name" value="YkuD_like"/>
    <property type="match status" value="1"/>
</dbReference>
<evidence type="ECO:0000256" key="4">
    <source>
        <dbReference type="ARBA" id="ARBA00022984"/>
    </source>
</evidence>
<dbReference type="InterPro" id="IPR038054">
    <property type="entry name" value="LD_TPept-like_central_sf"/>
</dbReference>
<protein>
    <recommendedName>
        <fullName evidence="6">L,D-TPase catalytic domain-containing protein</fullName>
    </recommendedName>
</protein>
<proteinExistence type="predicted"/>
<dbReference type="Pfam" id="PF03734">
    <property type="entry name" value="YkuD"/>
    <property type="match status" value="1"/>
</dbReference>
<evidence type="ECO:0000256" key="1">
    <source>
        <dbReference type="ARBA" id="ARBA00004752"/>
    </source>
</evidence>
<evidence type="ECO:0000256" key="5">
    <source>
        <dbReference type="ARBA" id="ARBA00023316"/>
    </source>
</evidence>
<keyword evidence="4" id="KW-0573">Peptidoglycan synthesis</keyword>
<dbReference type="GO" id="GO:0071972">
    <property type="term" value="F:peptidoglycan L,D-transpeptidase activity"/>
    <property type="evidence" value="ECO:0007669"/>
    <property type="project" value="TreeGrafter"/>
</dbReference>
<evidence type="ECO:0000259" key="6">
    <source>
        <dbReference type="PROSITE" id="PS52029"/>
    </source>
</evidence>
<comment type="pathway">
    <text evidence="1">Cell wall biogenesis; peptidoglycan biosynthesis.</text>
</comment>
<dbReference type="GO" id="GO:0071555">
    <property type="term" value="P:cell wall organization"/>
    <property type="evidence" value="ECO:0007669"/>
    <property type="project" value="UniProtKB-KW"/>
</dbReference>
<dbReference type="InterPro" id="IPR038063">
    <property type="entry name" value="Transpep_catalytic_dom"/>
</dbReference>
<dbReference type="PROSITE" id="PS52029">
    <property type="entry name" value="LD_TPASE"/>
    <property type="match status" value="1"/>
</dbReference>
<dbReference type="Gene3D" id="3.10.20.800">
    <property type="match status" value="1"/>
</dbReference>
<dbReference type="SUPFAM" id="SSF141523">
    <property type="entry name" value="L,D-transpeptidase catalytic domain-like"/>
    <property type="match status" value="1"/>
</dbReference>
<dbReference type="EMBL" id="VSSQ01016676">
    <property type="protein sequence ID" value="MPM58266.1"/>
    <property type="molecule type" value="Genomic_DNA"/>
</dbReference>
<reference evidence="7" key="1">
    <citation type="submission" date="2019-08" db="EMBL/GenBank/DDBJ databases">
        <authorList>
            <person name="Kucharzyk K."/>
            <person name="Murdoch R.W."/>
            <person name="Higgins S."/>
            <person name="Loffler F."/>
        </authorList>
    </citation>
    <scope>NUCLEOTIDE SEQUENCE</scope>
</reference>
<gene>
    <name evidence="7" type="ORF">SDC9_105097</name>
</gene>
<feature type="domain" description="L,D-TPase catalytic" evidence="6">
    <location>
        <begin position="282"/>
        <end position="401"/>
    </location>
</feature>
<dbReference type="Gene3D" id="2.40.440.10">
    <property type="entry name" value="L,D-transpeptidase catalytic domain-like"/>
    <property type="match status" value="1"/>
</dbReference>
<dbReference type="Pfam" id="PF12229">
    <property type="entry name" value="PG_binding_4"/>
    <property type="match status" value="2"/>
</dbReference>
<dbReference type="GO" id="GO:0016740">
    <property type="term" value="F:transferase activity"/>
    <property type="evidence" value="ECO:0007669"/>
    <property type="project" value="UniProtKB-KW"/>
</dbReference>
<dbReference type="GO" id="GO:0005576">
    <property type="term" value="C:extracellular region"/>
    <property type="evidence" value="ECO:0007669"/>
    <property type="project" value="TreeGrafter"/>
</dbReference>
<dbReference type="InterPro" id="IPR022029">
    <property type="entry name" value="YoaR-like_PG-bd"/>
</dbReference>
<dbReference type="SUPFAM" id="SSF143985">
    <property type="entry name" value="L,D-transpeptidase pre-catalytic domain-like"/>
    <property type="match status" value="1"/>
</dbReference>
<dbReference type="InterPro" id="IPR050979">
    <property type="entry name" value="LD-transpeptidase"/>
</dbReference>
<dbReference type="PANTHER" id="PTHR30582">
    <property type="entry name" value="L,D-TRANSPEPTIDASE"/>
    <property type="match status" value="1"/>
</dbReference>
<keyword evidence="5" id="KW-0961">Cell wall biogenesis/degradation</keyword>
<evidence type="ECO:0000256" key="3">
    <source>
        <dbReference type="ARBA" id="ARBA00022960"/>
    </source>
</evidence>
<organism evidence="7">
    <name type="scientific">bioreactor metagenome</name>
    <dbReference type="NCBI Taxonomy" id="1076179"/>
    <lineage>
        <taxon>unclassified sequences</taxon>
        <taxon>metagenomes</taxon>
        <taxon>ecological metagenomes</taxon>
    </lineage>
</organism>
<dbReference type="GO" id="GO:0018104">
    <property type="term" value="P:peptidoglycan-protein cross-linking"/>
    <property type="evidence" value="ECO:0007669"/>
    <property type="project" value="TreeGrafter"/>
</dbReference>
<dbReference type="GO" id="GO:0008360">
    <property type="term" value="P:regulation of cell shape"/>
    <property type="evidence" value="ECO:0007669"/>
    <property type="project" value="UniProtKB-KW"/>
</dbReference>
<dbReference type="InterPro" id="IPR005490">
    <property type="entry name" value="LD_TPept_cat_dom"/>
</dbReference>
<evidence type="ECO:0000256" key="2">
    <source>
        <dbReference type="ARBA" id="ARBA00022679"/>
    </source>
</evidence>
<dbReference type="UniPathway" id="UPA00219"/>